<evidence type="ECO:0000256" key="6">
    <source>
        <dbReference type="RuleBase" id="RU363076"/>
    </source>
</evidence>
<evidence type="ECO:0000256" key="5">
    <source>
        <dbReference type="ARBA" id="ARBA00023136"/>
    </source>
</evidence>
<comment type="subcellular location">
    <subcellularLocation>
        <location evidence="6">Cell membrane</location>
        <topology evidence="6">Multi-pass membrane protein</topology>
    </subcellularLocation>
    <subcellularLocation>
        <location evidence="1">Membrane</location>
    </subcellularLocation>
</comment>
<dbReference type="PANTHER" id="PTHR23427">
    <property type="entry name" value="SURFEIT LOCUS PROTEIN"/>
    <property type="match status" value="1"/>
</dbReference>
<proteinExistence type="inferred from homology"/>
<keyword evidence="4 6" id="KW-1133">Transmembrane helix</keyword>
<dbReference type="PROSITE" id="PS50895">
    <property type="entry name" value="SURF1"/>
    <property type="match status" value="1"/>
</dbReference>
<dbReference type="PANTHER" id="PTHR23427:SF2">
    <property type="entry name" value="SURFEIT LOCUS PROTEIN 1"/>
    <property type="match status" value="1"/>
</dbReference>
<name>U2ZY44_9SPHN</name>
<evidence type="ECO:0000256" key="4">
    <source>
        <dbReference type="ARBA" id="ARBA00022989"/>
    </source>
</evidence>
<dbReference type="CDD" id="cd06662">
    <property type="entry name" value="SURF1"/>
    <property type="match status" value="1"/>
</dbReference>
<dbReference type="Proteomes" id="UP000016568">
    <property type="component" value="Unassembled WGS sequence"/>
</dbReference>
<feature type="transmembrane region" description="Helical" evidence="6">
    <location>
        <begin position="14"/>
        <end position="33"/>
    </location>
</feature>
<accession>U2ZY44</accession>
<evidence type="ECO:0000313" key="8">
    <source>
        <dbReference type="Proteomes" id="UP000016568"/>
    </source>
</evidence>
<dbReference type="AlphaFoldDB" id="U2ZY44"/>
<keyword evidence="3 6" id="KW-0812">Transmembrane</keyword>
<dbReference type="eggNOG" id="COG3346">
    <property type="taxonomic scope" value="Bacteria"/>
</dbReference>
<evidence type="ECO:0000313" key="7">
    <source>
        <dbReference type="EMBL" id="GAD47448.1"/>
    </source>
</evidence>
<dbReference type="GO" id="GO:0005886">
    <property type="term" value="C:plasma membrane"/>
    <property type="evidence" value="ECO:0007669"/>
    <property type="project" value="UniProtKB-SubCell"/>
</dbReference>
<dbReference type="EMBL" id="BASZ01000001">
    <property type="protein sequence ID" value="GAD47448.1"/>
    <property type="molecule type" value="Genomic_DNA"/>
</dbReference>
<evidence type="ECO:0000256" key="1">
    <source>
        <dbReference type="ARBA" id="ARBA00004370"/>
    </source>
</evidence>
<evidence type="ECO:0000256" key="2">
    <source>
        <dbReference type="ARBA" id="ARBA00007165"/>
    </source>
</evidence>
<gene>
    <name evidence="7" type="ORF">NT2_01_02160</name>
</gene>
<keyword evidence="6" id="KW-1003">Cell membrane</keyword>
<organism evidence="7 8">
    <name type="scientific">Caenibius tardaugens NBRC 16725</name>
    <dbReference type="NCBI Taxonomy" id="1219035"/>
    <lineage>
        <taxon>Bacteria</taxon>
        <taxon>Pseudomonadati</taxon>
        <taxon>Pseudomonadota</taxon>
        <taxon>Alphaproteobacteria</taxon>
        <taxon>Sphingomonadales</taxon>
        <taxon>Erythrobacteraceae</taxon>
        <taxon>Caenibius</taxon>
    </lineage>
</organism>
<protein>
    <recommendedName>
        <fullName evidence="6">SURF1-like protein</fullName>
    </recommendedName>
</protein>
<evidence type="ECO:0000256" key="3">
    <source>
        <dbReference type="ARBA" id="ARBA00022692"/>
    </source>
</evidence>
<comment type="similarity">
    <text evidence="2 6">Belongs to the SURF1 family.</text>
</comment>
<dbReference type="InterPro" id="IPR002994">
    <property type="entry name" value="Surf1/Shy1"/>
</dbReference>
<dbReference type="KEGG" id="ntd:EGO55_16065"/>
<dbReference type="RefSeq" id="WP_021688355.1">
    <property type="nucleotide sequence ID" value="NZ_BASZ01000001.1"/>
</dbReference>
<feature type="transmembrane region" description="Helical" evidence="6">
    <location>
        <begin position="216"/>
        <end position="236"/>
    </location>
</feature>
<sequence>MTSARHPRSPRRRAVIAGVAILVAAGLVALGLWQLERREEKHALIAAVAERAYNPPVAAPGPESWPAISAEKDSYRRVTVTGHFQHDRETRVQAVTALGGGYWVLTPLVTPTFTVLVNRGFVPADKRDPATRTEGNGTNATTVTGLLRISEPGGGFLRSNDAAADRWYSRDVTAIARARALPRAAPYFIDADATANPGGFPVGGLTVLHFPDNHMVYALTWFALALLVGWGAWYVLRVPATDGSAADR</sequence>
<dbReference type="Pfam" id="PF02104">
    <property type="entry name" value="SURF1"/>
    <property type="match status" value="1"/>
</dbReference>
<keyword evidence="5 6" id="KW-0472">Membrane</keyword>
<comment type="caution">
    <text evidence="7">The sequence shown here is derived from an EMBL/GenBank/DDBJ whole genome shotgun (WGS) entry which is preliminary data.</text>
</comment>
<dbReference type="OrthoDB" id="6079986at2"/>
<dbReference type="InterPro" id="IPR045214">
    <property type="entry name" value="Surf1/Surf4"/>
</dbReference>
<keyword evidence="8" id="KW-1185">Reference proteome</keyword>
<reference evidence="7 8" key="1">
    <citation type="submission" date="2013-09" db="EMBL/GenBank/DDBJ databases">
        <title>Whole genome shotgun sequence of Novosphingobium tardaugens NBRC 16725.</title>
        <authorList>
            <person name="Isaki S."/>
            <person name="Hosoyama A."/>
            <person name="Tsuchikane K."/>
            <person name="Katsumata H."/>
            <person name="Ando Y."/>
            <person name="Yamazaki S."/>
            <person name="Fujita N."/>
        </authorList>
    </citation>
    <scope>NUCLEOTIDE SEQUENCE [LARGE SCALE GENOMIC DNA]</scope>
    <source>
        <strain evidence="7 8">NBRC 16725</strain>
    </source>
</reference>